<name>A0AA41UYA5_PAPNU</name>
<keyword evidence="4" id="KW-1185">Reference proteome</keyword>
<dbReference type="PANTHER" id="PTHR34189:SF4">
    <property type="entry name" value="TRANSMEMBRANE PROTEIN"/>
    <property type="match status" value="1"/>
</dbReference>
<reference evidence="3" key="1">
    <citation type="submission" date="2022-03" db="EMBL/GenBank/DDBJ databases">
        <title>A functionally conserved STORR gene fusion in Papaver species that diverged 16.8 million years ago.</title>
        <authorList>
            <person name="Catania T."/>
        </authorList>
    </citation>
    <scope>NUCLEOTIDE SEQUENCE</scope>
    <source>
        <strain evidence="3">S-191538</strain>
    </source>
</reference>
<dbReference type="PANTHER" id="PTHR34189">
    <property type="entry name" value="TRANSMEMBRANE PROTEIN"/>
    <property type="match status" value="1"/>
</dbReference>
<keyword evidence="2" id="KW-1133">Transmembrane helix</keyword>
<dbReference type="EMBL" id="JAJJMA010035111">
    <property type="protein sequence ID" value="MCL7024482.1"/>
    <property type="molecule type" value="Genomic_DNA"/>
</dbReference>
<keyword evidence="2" id="KW-0472">Membrane</keyword>
<evidence type="ECO:0008006" key="5">
    <source>
        <dbReference type="Google" id="ProtNLM"/>
    </source>
</evidence>
<accession>A0AA41UYA5</accession>
<gene>
    <name evidence="3" type="ORF">MKW94_019071</name>
</gene>
<evidence type="ECO:0000313" key="4">
    <source>
        <dbReference type="Proteomes" id="UP001177140"/>
    </source>
</evidence>
<keyword evidence="2" id="KW-0812">Transmembrane</keyword>
<feature type="region of interest" description="Disordered" evidence="1">
    <location>
        <begin position="107"/>
        <end position="136"/>
    </location>
</feature>
<comment type="caution">
    <text evidence="3">The sequence shown here is derived from an EMBL/GenBank/DDBJ whole genome shotgun (WGS) entry which is preliminary data.</text>
</comment>
<dbReference type="Proteomes" id="UP001177140">
    <property type="component" value="Unassembled WGS sequence"/>
</dbReference>
<sequence length="136" mass="14823">MHRSTSLSRTSEEFFIHAASPSSKNSLDSSELPVYDPNSDVGKKEKLRIKFAENVVHIIPVVLVLCAVILWCSTNTEVEMVSKDRSIVSKINGLTIDGDIDVHDSGTGLLSSLDQEESDPRPKKVSKRKAGKGKSG</sequence>
<protein>
    <recommendedName>
        <fullName evidence="5">Transmembrane protein</fullName>
    </recommendedName>
</protein>
<evidence type="ECO:0000256" key="2">
    <source>
        <dbReference type="SAM" id="Phobius"/>
    </source>
</evidence>
<organism evidence="3 4">
    <name type="scientific">Papaver nudicaule</name>
    <name type="common">Iceland poppy</name>
    <dbReference type="NCBI Taxonomy" id="74823"/>
    <lineage>
        <taxon>Eukaryota</taxon>
        <taxon>Viridiplantae</taxon>
        <taxon>Streptophyta</taxon>
        <taxon>Embryophyta</taxon>
        <taxon>Tracheophyta</taxon>
        <taxon>Spermatophyta</taxon>
        <taxon>Magnoliopsida</taxon>
        <taxon>Ranunculales</taxon>
        <taxon>Papaveraceae</taxon>
        <taxon>Papaveroideae</taxon>
        <taxon>Papaver</taxon>
    </lineage>
</organism>
<feature type="transmembrane region" description="Helical" evidence="2">
    <location>
        <begin position="51"/>
        <end position="71"/>
    </location>
</feature>
<evidence type="ECO:0000256" key="1">
    <source>
        <dbReference type="SAM" id="MobiDB-lite"/>
    </source>
</evidence>
<evidence type="ECO:0000313" key="3">
    <source>
        <dbReference type="EMBL" id="MCL7024482.1"/>
    </source>
</evidence>
<proteinExistence type="predicted"/>
<feature type="compositionally biased region" description="Basic residues" evidence="1">
    <location>
        <begin position="123"/>
        <end position="136"/>
    </location>
</feature>
<dbReference type="AlphaFoldDB" id="A0AA41UYA5"/>